<dbReference type="AlphaFoldDB" id="C0ZIP0"/>
<keyword evidence="3" id="KW-1185">Reference proteome</keyword>
<dbReference type="EMBL" id="AP008955">
    <property type="protein sequence ID" value="BAH41258.1"/>
    <property type="molecule type" value="Genomic_DNA"/>
</dbReference>
<dbReference type="HOGENOM" id="CLU_2191988_0_0_9"/>
<evidence type="ECO:0000313" key="2">
    <source>
        <dbReference type="EMBL" id="BAH41258.1"/>
    </source>
</evidence>
<reference evidence="2 3" key="1">
    <citation type="submission" date="2005-03" db="EMBL/GenBank/DDBJ databases">
        <title>Brevibacillus brevis strain 47, complete genome.</title>
        <authorList>
            <person name="Hosoyama A."/>
            <person name="Yamada R."/>
            <person name="Hongo Y."/>
            <person name="Terui Y."/>
            <person name="Ankai A."/>
            <person name="Masuyama W."/>
            <person name="Sekiguchi M."/>
            <person name="Takeda T."/>
            <person name="Asano K."/>
            <person name="Ohji S."/>
            <person name="Ichikawa N."/>
            <person name="Narita S."/>
            <person name="Aoki N."/>
            <person name="Miura H."/>
            <person name="Matsushita S."/>
            <person name="Sekigawa T."/>
            <person name="Yamagata H."/>
            <person name="Yoshikawa H."/>
            <person name="Udaka S."/>
            <person name="Tanikawa S."/>
            <person name="Fujita N."/>
        </authorList>
    </citation>
    <scope>NUCLEOTIDE SEQUENCE [LARGE SCALE GENOMIC DNA]</scope>
    <source>
        <strain evidence="3">47 / JCM 6285 / NBRC 100599</strain>
    </source>
</reference>
<dbReference type="KEGG" id="bbe:BBR47_02810"/>
<name>C0ZIP0_BREBN</name>
<protein>
    <submittedName>
        <fullName evidence="2">Uncharacterized protein</fullName>
    </submittedName>
</protein>
<gene>
    <name evidence="2" type="ordered locus">BBR47_02810</name>
</gene>
<sequence length="108" mass="11452">MRSLRDQVISIGKQRSPRTGQIRSLQPFRQSITRSSRTIAGASRRRLKTFSAGVSGRGCCAPGGGGAGGAPSAKARLCTSAVDPKQTFDTQTDCCQPPMLKRSVEVLS</sequence>
<evidence type="ECO:0000313" key="3">
    <source>
        <dbReference type="Proteomes" id="UP000001877"/>
    </source>
</evidence>
<dbReference type="Proteomes" id="UP000001877">
    <property type="component" value="Chromosome"/>
</dbReference>
<proteinExistence type="predicted"/>
<accession>C0ZIP0</accession>
<feature type="region of interest" description="Disordered" evidence="1">
    <location>
        <begin position="1"/>
        <end position="23"/>
    </location>
</feature>
<organism evidence="2 3">
    <name type="scientific">Brevibacillus brevis (strain 47 / JCM 6285 / NBRC 100599)</name>
    <dbReference type="NCBI Taxonomy" id="358681"/>
    <lineage>
        <taxon>Bacteria</taxon>
        <taxon>Bacillati</taxon>
        <taxon>Bacillota</taxon>
        <taxon>Bacilli</taxon>
        <taxon>Bacillales</taxon>
        <taxon>Paenibacillaceae</taxon>
        <taxon>Brevibacillus</taxon>
    </lineage>
</organism>
<evidence type="ECO:0000256" key="1">
    <source>
        <dbReference type="SAM" id="MobiDB-lite"/>
    </source>
</evidence>